<dbReference type="PANTHER" id="PTHR30561:SF9">
    <property type="entry name" value="4-AMINO-4-DEOXY-L-ARABINOSE-PHOSPHOUNDECAPRENOL FLIPPASE SUBUNIT ARNF-RELATED"/>
    <property type="match status" value="1"/>
</dbReference>
<reference evidence="13 14" key="2">
    <citation type="submission" date="2019-01" db="EMBL/GenBank/DDBJ databases">
        <authorList>
            <person name="Li Y."/>
        </authorList>
    </citation>
    <scope>NUCLEOTIDE SEQUENCE [LARGE SCALE GENOMIC DNA]</scope>
    <source>
        <strain evidence="13 14">SK2B-1</strain>
    </source>
</reference>
<evidence type="ECO:0000256" key="2">
    <source>
        <dbReference type="ARBA" id="ARBA00022475"/>
    </source>
</evidence>
<protein>
    <submittedName>
        <fullName evidence="13">EamA family transporter</fullName>
    </submittedName>
</protein>
<feature type="transmembrane region" description="Helical" evidence="11">
    <location>
        <begin position="233"/>
        <end position="252"/>
    </location>
</feature>
<organism evidence="13 14">
    <name type="scientific">Paenirhodobacter populi</name>
    <dbReference type="NCBI Taxonomy" id="2306993"/>
    <lineage>
        <taxon>Bacteria</taxon>
        <taxon>Pseudomonadati</taxon>
        <taxon>Pseudomonadota</taxon>
        <taxon>Alphaproteobacteria</taxon>
        <taxon>Rhodobacterales</taxon>
        <taxon>Rhodobacter group</taxon>
        <taxon>Paenirhodobacter</taxon>
    </lineage>
</organism>
<keyword evidence="4" id="KW-0997">Cell inner membrane</keyword>
<evidence type="ECO:0000256" key="7">
    <source>
        <dbReference type="ARBA" id="ARBA00022985"/>
    </source>
</evidence>
<evidence type="ECO:0000256" key="10">
    <source>
        <dbReference type="ARBA" id="ARBA00023136"/>
    </source>
</evidence>
<feature type="transmembrane region" description="Helical" evidence="11">
    <location>
        <begin position="57"/>
        <end position="77"/>
    </location>
</feature>
<keyword evidence="7" id="KW-0448">Lipopolysaccharide biosynthesis</keyword>
<reference evidence="13 14" key="1">
    <citation type="submission" date="2019-01" db="EMBL/GenBank/DDBJ databases">
        <title>Sinorhodobacter populi sp. nov. isolated from the symptomatic bark tissue of Populus euramericana canker.</title>
        <authorList>
            <person name="Xu G."/>
        </authorList>
    </citation>
    <scope>NUCLEOTIDE SEQUENCE [LARGE SCALE GENOMIC DNA]</scope>
    <source>
        <strain evidence="13 14">SK2B-1</strain>
    </source>
</reference>
<dbReference type="GO" id="GO:0005886">
    <property type="term" value="C:plasma membrane"/>
    <property type="evidence" value="ECO:0007669"/>
    <property type="project" value="UniProtKB-SubCell"/>
</dbReference>
<accession>A0A443JRJ8</accession>
<dbReference type="EMBL" id="SAUZ01000004">
    <property type="protein sequence ID" value="RWR23127.1"/>
    <property type="molecule type" value="Genomic_DNA"/>
</dbReference>
<dbReference type="InterPro" id="IPR037185">
    <property type="entry name" value="EmrE-like"/>
</dbReference>
<evidence type="ECO:0000313" key="13">
    <source>
        <dbReference type="EMBL" id="RWR23127.1"/>
    </source>
</evidence>
<evidence type="ECO:0000256" key="1">
    <source>
        <dbReference type="ARBA" id="ARBA00004651"/>
    </source>
</evidence>
<dbReference type="Pfam" id="PF00892">
    <property type="entry name" value="EamA"/>
    <property type="match status" value="2"/>
</dbReference>
<feature type="domain" description="EamA" evidence="12">
    <location>
        <begin position="142"/>
        <end position="274"/>
    </location>
</feature>
<evidence type="ECO:0000256" key="4">
    <source>
        <dbReference type="ARBA" id="ARBA00022519"/>
    </source>
</evidence>
<feature type="transmembrane region" description="Helical" evidence="11">
    <location>
        <begin position="174"/>
        <end position="195"/>
    </location>
</feature>
<evidence type="ECO:0000256" key="8">
    <source>
        <dbReference type="ARBA" id="ARBA00022989"/>
    </source>
</evidence>
<feature type="transmembrane region" description="Helical" evidence="11">
    <location>
        <begin position="207"/>
        <end position="227"/>
    </location>
</feature>
<evidence type="ECO:0000256" key="11">
    <source>
        <dbReference type="SAM" id="Phobius"/>
    </source>
</evidence>
<evidence type="ECO:0000256" key="5">
    <source>
        <dbReference type="ARBA" id="ARBA00022556"/>
    </source>
</evidence>
<dbReference type="RefSeq" id="WP_128208111.1">
    <property type="nucleotide sequence ID" value="NZ_JBHRSO010000013.1"/>
</dbReference>
<feature type="transmembrane region" description="Helical" evidence="11">
    <location>
        <begin position="89"/>
        <end position="108"/>
    </location>
</feature>
<feature type="transmembrane region" description="Helical" evidence="11">
    <location>
        <begin position="261"/>
        <end position="277"/>
    </location>
</feature>
<name>A0A443JRJ8_9RHOB</name>
<comment type="subcellular location">
    <subcellularLocation>
        <location evidence="1">Cell membrane</location>
        <topology evidence="1">Multi-pass membrane protein</topology>
    </subcellularLocation>
</comment>
<keyword evidence="5" id="KW-0441">Lipid A biosynthesis</keyword>
<evidence type="ECO:0000313" key="14">
    <source>
        <dbReference type="Proteomes" id="UP000284476"/>
    </source>
</evidence>
<dbReference type="GO" id="GO:0009245">
    <property type="term" value="P:lipid A biosynthetic process"/>
    <property type="evidence" value="ECO:0007669"/>
    <property type="project" value="UniProtKB-KW"/>
</dbReference>
<keyword evidence="6 11" id="KW-0812">Transmembrane</keyword>
<evidence type="ECO:0000259" key="12">
    <source>
        <dbReference type="Pfam" id="PF00892"/>
    </source>
</evidence>
<dbReference type="PANTHER" id="PTHR30561">
    <property type="entry name" value="SMR FAMILY PROTON-DEPENDENT DRUG EFFLUX TRANSPORTER SUGE"/>
    <property type="match status" value="1"/>
</dbReference>
<keyword evidence="10 11" id="KW-0472">Membrane</keyword>
<feature type="domain" description="EamA" evidence="12">
    <location>
        <begin position="5"/>
        <end position="131"/>
    </location>
</feature>
<evidence type="ECO:0000256" key="6">
    <source>
        <dbReference type="ARBA" id="ARBA00022692"/>
    </source>
</evidence>
<keyword evidence="2" id="KW-1003">Cell membrane</keyword>
<feature type="transmembrane region" description="Helical" evidence="11">
    <location>
        <begin position="30"/>
        <end position="51"/>
    </location>
</feature>
<keyword evidence="9" id="KW-0443">Lipid metabolism</keyword>
<proteinExistence type="predicted"/>
<feature type="transmembrane region" description="Helical" evidence="11">
    <location>
        <begin position="114"/>
        <end position="132"/>
    </location>
</feature>
<comment type="caution">
    <text evidence="13">The sequence shown here is derived from an EMBL/GenBank/DDBJ whole genome shotgun (WGS) entry which is preliminary data.</text>
</comment>
<dbReference type="InterPro" id="IPR000620">
    <property type="entry name" value="EamA_dom"/>
</dbReference>
<dbReference type="InterPro" id="IPR000390">
    <property type="entry name" value="Small_drug/metabolite_transptr"/>
</dbReference>
<dbReference type="Proteomes" id="UP000284476">
    <property type="component" value="Unassembled WGS sequence"/>
</dbReference>
<sequence length="278" mass="29302">MTTTVIALALFAAILHATWNAFLRSGADRLWTITVMSLSMVIVAVPFAFVLPLPPAAAWPWLIGSSLLQVGYCCFLVRAYRYGDLGQVYPVVRGSVPILVTLGGYLFLSEQLPPVALFGIGLIAGGIMALSLGKGRASLTSLAYAVLTGLFIAAYATVDARGVRIAGHAGSYAVWIYILYGSLMVLTFLAMRGSLQIDPRAPDTWKAIGGGMVSLLAYGAVLAAFALGPAGPITALRETSVIFAALIGWAFLGEHLTQRRLFACVVVVAGAICVGYAR</sequence>
<dbReference type="Gene3D" id="1.10.3730.20">
    <property type="match status" value="1"/>
</dbReference>
<keyword evidence="8 11" id="KW-1133">Transmembrane helix</keyword>
<keyword evidence="3" id="KW-0444">Lipid biosynthesis</keyword>
<dbReference type="AlphaFoldDB" id="A0A443JRJ8"/>
<evidence type="ECO:0000256" key="3">
    <source>
        <dbReference type="ARBA" id="ARBA00022516"/>
    </source>
</evidence>
<feature type="transmembrane region" description="Helical" evidence="11">
    <location>
        <begin position="6"/>
        <end position="23"/>
    </location>
</feature>
<dbReference type="GO" id="GO:0022857">
    <property type="term" value="F:transmembrane transporter activity"/>
    <property type="evidence" value="ECO:0007669"/>
    <property type="project" value="InterPro"/>
</dbReference>
<feature type="transmembrane region" description="Helical" evidence="11">
    <location>
        <begin position="139"/>
        <end position="158"/>
    </location>
</feature>
<evidence type="ECO:0000256" key="9">
    <source>
        <dbReference type="ARBA" id="ARBA00023098"/>
    </source>
</evidence>
<gene>
    <name evidence="13" type="ORF">D2T30_05765</name>
</gene>
<dbReference type="SUPFAM" id="SSF103481">
    <property type="entry name" value="Multidrug resistance efflux transporter EmrE"/>
    <property type="match status" value="2"/>
</dbReference>
<dbReference type="GO" id="GO:0009103">
    <property type="term" value="P:lipopolysaccharide biosynthetic process"/>
    <property type="evidence" value="ECO:0007669"/>
    <property type="project" value="UniProtKB-KW"/>
</dbReference>